<dbReference type="EMBL" id="BAAAZA010000009">
    <property type="protein sequence ID" value="GAA3869312.1"/>
    <property type="molecule type" value="Genomic_DNA"/>
</dbReference>
<evidence type="ECO:0000313" key="3">
    <source>
        <dbReference type="Proteomes" id="UP001501563"/>
    </source>
</evidence>
<evidence type="ECO:0000313" key="2">
    <source>
        <dbReference type="EMBL" id="GAA3869312.1"/>
    </source>
</evidence>
<keyword evidence="3" id="KW-1185">Reference proteome</keyword>
<dbReference type="Proteomes" id="UP001501563">
    <property type="component" value="Unassembled WGS sequence"/>
</dbReference>
<feature type="signal peptide" evidence="1">
    <location>
        <begin position="1"/>
        <end position="26"/>
    </location>
</feature>
<sequence>MGGLVRGPGRLLAALAVTVAALAAAAAPSQAVSKDIPDLALVVTGGSGRTTALRSGDHDFALLLQLLSPMDGGTERVPEDWTRGRYPQVRATVVWALTGIGGWPYTRRAPGGDVAIEREDQVFLAQDGTAWVRSDPAPDVSDDDIRWRRVPRSLFDRLARDGLFGERVAAGDDSADGLRWGAVGLGAGLVLGGGGAFVALRRAAARRDAGPPRQELIDLGDLR</sequence>
<keyword evidence="1" id="KW-0732">Signal</keyword>
<gene>
    <name evidence="2" type="ORF">GCM10022207_37810</name>
</gene>
<reference evidence="3" key="1">
    <citation type="journal article" date="2019" name="Int. J. Syst. Evol. Microbiol.">
        <title>The Global Catalogue of Microorganisms (GCM) 10K type strain sequencing project: providing services to taxonomists for standard genome sequencing and annotation.</title>
        <authorList>
            <consortium name="The Broad Institute Genomics Platform"/>
            <consortium name="The Broad Institute Genome Sequencing Center for Infectious Disease"/>
            <person name="Wu L."/>
            <person name="Ma J."/>
        </authorList>
    </citation>
    <scope>NUCLEOTIDE SEQUENCE [LARGE SCALE GENOMIC DNA]</scope>
    <source>
        <strain evidence="3">JCM 16578</strain>
    </source>
</reference>
<dbReference type="RefSeq" id="WP_384537150.1">
    <property type="nucleotide sequence ID" value="NZ_BAAAZA010000009.1"/>
</dbReference>
<protein>
    <recommendedName>
        <fullName evidence="4">Secreted protein</fullName>
    </recommendedName>
</protein>
<organism evidence="2 3">
    <name type="scientific">Streptomyces lannensis</name>
    <dbReference type="NCBI Taxonomy" id="766498"/>
    <lineage>
        <taxon>Bacteria</taxon>
        <taxon>Bacillati</taxon>
        <taxon>Actinomycetota</taxon>
        <taxon>Actinomycetes</taxon>
        <taxon>Kitasatosporales</taxon>
        <taxon>Streptomycetaceae</taxon>
        <taxon>Streptomyces</taxon>
    </lineage>
</organism>
<evidence type="ECO:0000256" key="1">
    <source>
        <dbReference type="SAM" id="SignalP"/>
    </source>
</evidence>
<comment type="caution">
    <text evidence="2">The sequence shown here is derived from an EMBL/GenBank/DDBJ whole genome shotgun (WGS) entry which is preliminary data.</text>
</comment>
<feature type="chain" id="PRO_5046185468" description="Secreted protein" evidence="1">
    <location>
        <begin position="27"/>
        <end position="223"/>
    </location>
</feature>
<name>A0ABP7K8L5_9ACTN</name>
<proteinExistence type="predicted"/>
<accession>A0ABP7K8L5</accession>
<evidence type="ECO:0008006" key="4">
    <source>
        <dbReference type="Google" id="ProtNLM"/>
    </source>
</evidence>